<reference evidence="2 3" key="1">
    <citation type="submission" date="2022-10" db="EMBL/GenBank/DDBJ databases">
        <title>Luteolibacter flavescens strain MCCC 1K03193, whole genome shotgun sequencing project.</title>
        <authorList>
            <person name="Zhao G."/>
            <person name="Shen L."/>
        </authorList>
    </citation>
    <scope>NUCLEOTIDE SEQUENCE [LARGE SCALE GENOMIC DNA]</scope>
    <source>
        <strain evidence="2 3">MCCC 1K03193</strain>
    </source>
</reference>
<sequence>MARILWALLFLSACVEASITAAWKIPVEHFAPDYKTNDRIRKLEKPPGDSDFLQPGDELWDLSKGLTYLVSPPFREGDDPFAEPQKTKLDQPWYGEWLVWNARSGMVVACGSWNDILAAQRLIRFDELPMMVETRIELVTAGKEPLSLATKVNSGERASAEDKILGADLDALCAPSGVVDLRFHVSWPGPDKESPWAVASAVTFKDGERKKLACHGQGEGRWELFATAKSEYSNGVPVKEARWIENEGTVQVWPVLSGGDPKEGRIGDDLVVRSYLLSPYLLDGIGVGSDFTKLPLIEAPATHADWVRGRVINLHGILAGDVLKFEEQGSLVVFDPGSGRLTVVAAAEDQDAMGSYLAGLWDRSVPMTLWIETNPEVGGWGLTCRSGEEALITLGKGDKDGGPSFKIEPLAGDRDEIAELSYDFDVFIKGVRTGHLKSSTTLELGKPQEIAGQLADGKRAKAILTVLEN</sequence>
<proteinExistence type="predicted"/>
<keyword evidence="3" id="KW-1185">Reference proteome</keyword>
<protein>
    <submittedName>
        <fullName evidence="2">Uncharacterized protein</fullName>
    </submittedName>
</protein>
<evidence type="ECO:0000313" key="3">
    <source>
        <dbReference type="Proteomes" id="UP001207930"/>
    </source>
</evidence>
<organism evidence="2 3">
    <name type="scientific">Luteolibacter flavescens</name>
    <dbReference type="NCBI Taxonomy" id="1859460"/>
    <lineage>
        <taxon>Bacteria</taxon>
        <taxon>Pseudomonadati</taxon>
        <taxon>Verrucomicrobiota</taxon>
        <taxon>Verrucomicrobiia</taxon>
        <taxon>Verrucomicrobiales</taxon>
        <taxon>Verrucomicrobiaceae</taxon>
        <taxon>Luteolibacter</taxon>
    </lineage>
</organism>
<dbReference type="EMBL" id="JAPDDS010000002">
    <property type="protein sequence ID" value="MCW1884199.1"/>
    <property type="molecule type" value="Genomic_DNA"/>
</dbReference>
<evidence type="ECO:0000313" key="2">
    <source>
        <dbReference type="EMBL" id="MCW1884199.1"/>
    </source>
</evidence>
<dbReference type="Proteomes" id="UP001207930">
    <property type="component" value="Unassembled WGS sequence"/>
</dbReference>
<evidence type="ECO:0000256" key="1">
    <source>
        <dbReference type="SAM" id="SignalP"/>
    </source>
</evidence>
<feature type="signal peptide" evidence="1">
    <location>
        <begin position="1"/>
        <end position="17"/>
    </location>
</feature>
<feature type="chain" id="PRO_5047097501" evidence="1">
    <location>
        <begin position="18"/>
        <end position="469"/>
    </location>
</feature>
<gene>
    <name evidence="2" type="ORF">OKA04_05615</name>
</gene>
<comment type="caution">
    <text evidence="2">The sequence shown here is derived from an EMBL/GenBank/DDBJ whole genome shotgun (WGS) entry which is preliminary data.</text>
</comment>
<accession>A0ABT3FKU7</accession>
<name>A0ABT3FKU7_9BACT</name>
<dbReference type="RefSeq" id="WP_264500158.1">
    <property type="nucleotide sequence ID" value="NZ_JAPDDS010000002.1"/>
</dbReference>
<keyword evidence="1" id="KW-0732">Signal</keyword>